<name>A0A8J2XJW2_9MICO</name>
<organism evidence="3 4">
    <name type="scientific">Sediminivirga luteola</name>
    <dbReference type="NCBI Taxonomy" id="1774748"/>
    <lineage>
        <taxon>Bacteria</taxon>
        <taxon>Bacillati</taxon>
        <taxon>Actinomycetota</taxon>
        <taxon>Actinomycetes</taxon>
        <taxon>Micrococcales</taxon>
        <taxon>Brevibacteriaceae</taxon>
        <taxon>Sediminivirga</taxon>
    </lineage>
</organism>
<dbReference type="Proteomes" id="UP000616114">
    <property type="component" value="Unassembled WGS sequence"/>
</dbReference>
<gene>
    <name evidence="3" type="ORF">GCM10011333_09410</name>
</gene>
<reference evidence="3" key="2">
    <citation type="submission" date="2020-09" db="EMBL/GenBank/DDBJ databases">
        <authorList>
            <person name="Sun Q."/>
            <person name="Zhou Y."/>
        </authorList>
    </citation>
    <scope>NUCLEOTIDE SEQUENCE</scope>
    <source>
        <strain evidence="3">CGMCC 1.12785</strain>
    </source>
</reference>
<keyword evidence="4" id="KW-1185">Reference proteome</keyword>
<keyword evidence="1" id="KW-0378">Hydrolase</keyword>
<feature type="domain" description="Alpha/beta hydrolase fold-3" evidence="2">
    <location>
        <begin position="139"/>
        <end position="345"/>
    </location>
</feature>
<dbReference type="EMBL" id="BMFY01000003">
    <property type="protein sequence ID" value="GGA08628.1"/>
    <property type="molecule type" value="Genomic_DNA"/>
</dbReference>
<evidence type="ECO:0000259" key="2">
    <source>
        <dbReference type="Pfam" id="PF07859"/>
    </source>
</evidence>
<comment type="caution">
    <text evidence="3">The sequence shown here is derived from an EMBL/GenBank/DDBJ whole genome shotgun (WGS) entry which is preliminary data.</text>
</comment>
<reference evidence="3" key="1">
    <citation type="journal article" date="2014" name="Int. J. Syst. Evol. Microbiol.">
        <title>Complete genome sequence of Corynebacterium casei LMG S-19264T (=DSM 44701T), isolated from a smear-ripened cheese.</title>
        <authorList>
            <consortium name="US DOE Joint Genome Institute (JGI-PGF)"/>
            <person name="Walter F."/>
            <person name="Albersmeier A."/>
            <person name="Kalinowski J."/>
            <person name="Ruckert C."/>
        </authorList>
    </citation>
    <scope>NUCLEOTIDE SEQUENCE</scope>
    <source>
        <strain evidence="3">CGMCC 1.12785</strain>
    </source>
</reference>
<dbReference type="InterPro" id="IPR013094">
    <property type="entry name" value="AB_hydrolase_3"/>
</dbReference>
<dbReference type="InterPro" id="IPR029058">
    <property type="entry name" value="AB_hydrolase_fold"/>
</dbReference>
<dbReference type="PANTHER" id="PTHR48081">
    <property type="entry name" value="AB HYDROLASE SUPERFAMILY PROTEIN C4A8.06C"/>
    <property type="match status" value="1"/>
</dbReference>
<dbReference type="Gene3D" id="3.40.50.1820">
    <property type="entry name" value="alpha/beta hydrolase"/>
    <property type="match status" value="1"/>
</dbReference>
<proteinExistence type="predicted"/>
<dbReference type="InterPro" id="IPR050300">
    <property type="entry name" value="GDXG_lipolytic_enzyme"/>
</dbReference>
<dbReference type="Pfam" id="PF07859">
    <property type="entry name" value="Abhydrolase_3"/>
    <property type="match status" value="1"/>
</dbReference>
<evidence type="ECO:0000256" key="1">
    <source>
        <dbReference type="ARBA" id="ARBA00022801"/>
    </source>
</evidence>
<evidence type="ECO:0000313" key="4">
    <source>
        <dbReference type="Proteomes" id="UP000616114"/>
    </source>
</evidence>
<sequence>MPEQAQLPDPPYVGSRELKQGQVSVVQVIPCEKNSLQPHACGLIRPMEIDMTHTKHPVPAFDPELAAALGAIGQELPPTLTPEMIPALRQMPDDPTLHEQIAAVGATHEERTIEGFEGGEILVSIFRDPSRSTAGPGIYHIHGGGMITGNRLMGVAGFLPFIKSHGASIVSVEYRLAPEFPDPVPVEDCYAGLVWTAEHAEELGIDPARILVGGASAGGGLSAGVTLLARDRKGPDLRASLLIYPMLDDRNETISAHQIDGIGVWDRTSNETGWTALLGDRRGTDDVSIYAAPARAEDLSGLPPTFIDVGSAEVFRDENVSYASRIWAAGGDCELHVWPGGFHGFDNFAPHAWLSAAMVETRNKWITRMLDS</sequence>
<dbReference type="PANTHER" id="PTHR48081:SF8">
    <property type="entry name" value="ALPHA_BETA HYDROLASE FOLD-3 DOMAIN-CONTAINING PROTEIN-RELATED"/>
    <property type="match status" value="1"/>
</dbReference>
<accession>A0A8J2XJW2</accession>
<dbReference type="GO" id="GO:0016787">
    <property type="term" value="F:hydrolase activity"/>
    <property type="evidence" value="ECO:0007669"/>
    <property type="project" value="UniProtKB-KW"/>
</dbReference>
<dbReference type="AlphaFoldDB" id="A0A8J2XJW2"/>
<protein>
    <submittedName>
        <fullName evidence="3">Esterase</fullName>
    </submittedName>
</protein>
<dbReference type="SUPFAM" id="SSF53474">
    <property type="entry name" value="alpha/beta-Hydrolases"/>
    <property type="match status" value="1"/>
</dbReference>
<evidence type="ECO:0000313" key="3">
    <source>
        <dbReference type="EMBL" id="GGA08628.1"/>
    </source>
</evidence>